<name>A0A8J6N1S5_9DELT</name>
<feature type="domain" description="Putative zinc-finger" evidence="1">
    <location>
        <begin position="5"/>
        <end position="39"/>
    </location>
</feature>
<dbReference type="InterPro" id="IPR041916">
    <property type="entry name" value="Anti_sigma_zinc_sf"/>
</dbReference>
<dbReference type="EMBL" id="JACNJD010000266">
    <property type="protein sequence ID" value="MBC8178218.1"/>
    <property type="molecule type" value="Genomic_DNA"/>
</dbReference>
<accession>A0A8J6N1S5</accession>
<organism evidence="2 3">
    <name type="scientific">Candidatus Desulfacyla euxinica</name>
    <dbReference type="NCBI Taxonomy" id="2841693"/>
    <lineage>
        <taxon>Bacteria</taxon>
        <taxon>Deltaproteobacteria</taxon>
        <taxon>Candidatus Desulfacyla</taxon>
    </lineage>
</organism>
<reference evidence="2 3" key="1">
    <citation type="submission" date="2020-08" db="EMBL/GenBank/DDBJ databases">
        <title>Bridging the membrane lipid divide: bacteria of the FCB group superphylum have the potential to synthesize archaeal ether lipids.</title>
        <authorList>
            <person name="Villanueva L."/>
            <person name="Von Meijenfeldt F.A.B."/>
            <person name="Westbye A.B."/>
            <person name="Yadav S."/>
            <person name="Hopmans E.C."/>
            <person name="Dutilh B.E."/>
            <person name="Sinninghe Damste J.S."/>
        </authorList>
    </citation>
    <scope>NUCLEOTIDE SEQUENCE [LARGE SCALE GENOMIC DNA]</scope>
    <source>
        <strain evidence="2">NIOZ-UU27</strain>
    </source>
</reference>
<protein>
    <submittedName>
        <fullName evidence="2">Zf-HC2 domain-containing protein</fullName>
    </submittedName>
</protein>
<sequence length="81" mass="9528">MKEGCKKDFERISEYLDGELKADICREIENHLRHCPECRECVDSLRKSIDLCKKAAEEEITPDMREHLRTALRNCFPSEQS</sequence>
<dbReference type="Pfam" id="PF13490">
    <property type="entry name" value="zf-HC2"/>
    <property type="match status" value="1"/>
</dbReference>
<evidence type="ECO:0000259" key="1">
    <source>
        <dbReference type="Pfam" id="PF13490"/>
    </source>
</evidence>
<evidence type="ECO:0000313" key="3">
    <source>
        <dbReference type="Proteomes" id="UP000650524"/>
    </source>
</evidence>
<dbReference type="InterPro" id="IPR027383">
    <property type="entry name" value="Znf_put"/>
</dbReference>
<dbReference type="AlphaFoldDB" id="A0A8J6N1S5"/>
<gene>
    <name evidence="2" type="ORF">H8E19_12505</name>
</gene>
<comment type="caution">
    <text evidence="2">The sequence shown here is derived from an EMBL/GenBank/DDBJ whole genome shotgun (WGS) entry which is preliminary data.</text>
</comment>
<dbReference type="Gene3D" id="1.10.10.1320">
    <property type="entry name" value="Anti-sigma factor, zinc-finger domain"/>
    <property type="match status" value="1"/>
</dbReference>
<dbReference type="Proteomes" id="UP000650524">
    <property type="component" value="Unassembled WGS sequence"/>
</dbReference>
<proteinExistence type="predicted"/>
<evidence type="ECO:0000313" key="2">
    <source>
        <dbReference type="EMBL" id="MBC8178218.1"/>
    </source>
</evidence>